<protein>
    <submittedName>
        <fullName evidence="1">Uncharacterized protein</fullName>
    </submittedName>
</protein>
<dbReference type="AlphaFoldDB" id="A0A9Q3IWC4"/>
<dbReference type="EMBL" id="AVOT02057002">
    <property type="protein sequence ID" value="MBW0551204.1"/>
    <property type="molecule type" value="Genomic_DNA"/>
</dbReference>
<organism evidence="1 2">
    <name type="scientific">Austropuccinia psidii MF-1</name>
    <dbReference type="NCBI Taxonomy" id="1389203"/>
    <lineage>
        <taxon>Eukaryota</taxon>
        <taxon>Fungi</taxon>
        <taxon>Dikarya</taxon>
        <taxon>Basidiomycota</taxon>
        <taxon>Pucciniomycotina</taxon>
        <taxon>Pucciniomycetes</taxon>
        <taxon>Pucciniales</taxon>
        <taxon>Sphaerophragmiaceae</taxon>
        <taxon>Austropuccinia</taxon>
    </lineage>
</organism>
<sequence>MQGHQTGRREQFWTIHPGPSSIDLSSHHWMVNSLLNQSEVIIRSMKDGDDDRTFKLGPIVTMGFKCQKQNPPNPLQKDSPVPCICCKKTPKQSTEEPFACPATPTSIMIINNMPIGSPLAPSSPQSHNEAWQVFMDLRLTLTNP</sequence>
<dbReference type="Proteomes" id="UP000765509">
    <property type="component" value="Unassembled WGS sequence"/>
</dbReference>
<accession>A0A9Q3IWC4</accession>
<proteinExistence type="predicted"/>
<reference evidence="1" key="1">
    <citation type="submission" date="2021-03" db="EMBL/GenBank/DDBJ databases">
        <title>Draft genome sequence of rust myrtle Austropuccinia psidii MF-1, a brazilian biotype.</title>
        <authorList>
            <person name="Quecine M.C."/>
            <person name="Pachon D.M.R."/>
            <person name="Bonatelli M.L."/>
            <person name="Correr F.H."/>
            <person name="Franceschini L.M."/>
            <person name="Leite T.F."/>
            <person name="Margarido G.R.A."/>
            <person name="Almeida C.A."/>
            <person name="Ferrarezi J.A."/>
            <person name="Labate C.A."/>
        </authorList>
    </citation>
    <scope>NUCLEOTIDE SEQUENCE</scope>
    <source>
        <strain evidence="1">MF-1</strain>
    </source>
</reference>
<name>A0A9Q3IWC4_9BASI</name>
<keyword evidence="2" id="KW-1185">Reference proteome</keyword>
<evidence type="ECO:0000313" key="1">
    <source>
        <dbReference type="EMBL" id="MBW0551204.1"/>
    </source>
</evidence>
<gene>
    <name evidence="1" type="ORF">O181_090919</name>
</gene>
<evidence type="ECO:0000313" key="2">
    <source>
        <dbReference type="Proteomes" id="UP000765509"/>
    </source>
</evidence>
<comment type="caution">
    <text evidence="1">The sequence shown here is derived from an EMBL/GenBank/DDBJ whole genome shotgun (WGS) entry which is preliminary data.</text>
</comment>